<keyword evidence="7" id="KW-1015">Disulfide bond</keyword>
<evidence type="ECO:0000256" key="6">
    <source>
        <dbReference type="ARBA" id="ARBA00023136"/>
    </source>
</evidence>
<dbReference type="NCBIfam" id="TIGR00805">
    <property type="entry name" value="oat"/>
    <property type="match status" value="1"/>
</dbReference>
<dbReference type="Proteomes" id="UP000515160">
    <property type="component" value="Chromosome 3"/>
</dbReference>
<gene>
    <name evidence="13 14" type="primary">LOC117568405</name>
</gene>
<feature type="region of interest" description="Disordered" evidence="10">
    <location>
        <begin position="1"/>
        <end position="98"/>
    </location>
</feature>
<evidence type="ECO:0000313" key="14">
    <source>
        <dbReference type="RefSeq" id="XP_034104933.1"/>
    </source>
</evidence>
<feature type="transmembrane region" description="Helical" evidence="8">
    <location>
        <begin position="682"/>
        <end position="700"/>
    </location>
</feature>
<evidence type="ECO:0000256" key="7">
    <source>
        <dbReference type="ARBA" id="ARBA00023157"/>
    </source>
</evidence>
<dbReference type="OrthoDB" id="5062115at2759"/>
<evidence type="ECO:0000256" key="4">
    <source>
        <dbReference type="ARBA" id="ARBA00022692"/>
    </source>
</evidence>
<sequence length="829" mass="91762">MVQSEEHANARRSAELEAQALAQTQTQTQTQTQDVEAALPQAPTTPQLEDDDDDRHVEADAKLLDNGNAHGGGNNATSGPADKSEQARVKAKLKREKSEQDRLMTDEINKLLDEMPLEQNVTCGFWLFRGAFFQRFANQTAYVLLYGIVGCIFSMTYAYFNGTITTIEKRFKIPSKNTGIISVGNDISQTLVSAVLAYYAGKGHRPRWIGFGLLTIVVFCLMTTSPHFFYGPGEDALALTEEFGGIPDENATLEAIEEQRSKTLCRLQGDGAVCEVGEGNFAPQVLLFVAQFISGIGGSLYYTLGVSYMDDNTKKSKTPALLSLSYFLRMLGPAIGYALASFCLRLYIAPQLHPVINNKDPRWLGAWWLGWIVMGGLLAFSGVFLSMFPKELPRAVARRLVEEKRRRERLSVKQKEAANQCEKLTAELEPQTTAEPKASLGDMLVTFKRLTTNKTYMCNTLSNIFYLIGYTPFWIFTPKYIEVQYRQSAATSSMVTGTVALAFSAIGVLLSGFIISRYKPRARYMAAWNVISAFLVVAGVVTYAFIGCPDNETSVVVNIHNRDINDTATCNSACSCDYVRYSPVCGENSMTYISACHAGCKMVHVNGDGKKVFYDCSCIPGASENVSSSLSFKRLTAFDIAGDNSSNWDTDFSTSTTASSTSYLDMLAAGQATPGACPVNCWTQFVAFLSVMCFLKFIGASGRASNFLVSVRCVPEKDKTAAMGFGMMLCSMFAFIPGPIFFGWIFDRMCLVWGKTCTNKGNCWLYDPQSMRYTLNFTAAVFITLGAIFDFGVWYYVKDLKIFDEEIKEVEMQIVQHEEETTAEKNTEI</sequence>
<keyword evidence="8" id="KW-0406">Ion transport</keyword>
<keyword evidence="9" id="KW-0175">Coiled coil</keyword>
<evidence type="ECO:0000313" key="13">
    <source>
        <dbReference type="RefSeq" id="XP_034104932.1"/>
    </source>
</evidence>
<dbReference type="CDD" id="cd17336">
    <property type="entry name" value="MFS_SLCO_OATP"/>
    <property type="match status" value="1"/>
</dbReference>
<comment type="similarity">
    <text evidence="2 8">Belongs to the organo anion transporter (TC 2.A.60) family.</text>
</comment>
<evidence type="ECO:0000256" key="2">
    <source>
        <dbReference type="ARBA" id="ARBA00009657"/>
    </source>
</evidence>
<dbReference type="GO" id="GO:0043252">
    <property type="term" value="P:sodium-independent organic anion transport"/>
    <property type="evidence" value="ECO:0007669"/>
    <property type="project" value="TreeGrafter"/>
</dbReference>
<dbReference type="SUPFAM" id="SSF103473">
    <property type="entry name" value="MFS general substrate transporter"/>
    <property type="match status" value="2"/>
</dbReference>
<feature type="transmembrane region" description="Helical" evidence="8">
    <location>
        <begin position="495"/>
        <end position="515"/>
    </location>
</feature>
<evidence type="ECO:0000256" key="10">
    <source>
        <dbReference type="SAM" id="MobiDB-lite"/>
    </source>
</evidence>
<dbReference type="GO" id="GO:0015347">
    <property type="term" value="F:sodium-independent organic anion transmembrane transporter activity"/>
    <property type="evidence" value="ECO:0007669"/>
    <property type="project" value="TreeGrafter"/>
</dbReference>
<evidence type="ECO:0000256" key="9">
    <source>
        <dbReference type="SAM" id="Coils"/>
    </source>
</evidence>
<reference evidence="13 14" key="1">
    <citation type="submission" date="2025-04" db="UniProtKB">
        <authorList>
            <consortium name="RefSeq"/>
        </authorList>
    </citation>
    <scope>IDENTIFICATION</scope>
    <source>
        <strain evidence="13 14">15112-1751.03</strain>
        <tissue evidence="13 14">Whole Adult</tissue>
    </source>
</reference>
<dbReference type="InterPro" id="IPR036058">
    <property type="entry name" value="Kazal_dom_sf"/>
</dbReference>
<dbReference type="PANTHER" id="PTHR11388:SF76">
    <property type="entry name" value="SOLUTE CARRIER ORGANIC ANION TRANSPORTER FAMILY MEMBER"/>
    <property type="match status" value="1"/>
</dbReference>
<evidence type="ECO:0000256" key="5">
    <source>
        <dbReference type="ARBA" id="ARBA00022989"/>
    </source>
</evidence>
<dbReference type="GO" id="GO:0006811">
    <property type="term" value="P:monoatomic ion transport"/>
    <property type="evidence" value="ECO:0007669"/>
    <property type="project" value="UniProtKB-KW"/>
</dbReference>
<dbReference type="AlphaFoldDB" id="A0A6P8WZL7"/>
<dbReference type="RefSeq" id="XP_034104933.1">
    <property type="nucleotide sequence ID" value="XM_034249042.2"/>
</dbReference>
<feature type="transmembrane region" description="Helical" evidence="8">
    <location>
        <begin position="456"/>
        <end position="475"/>
    </location>
</feature>
<keyword evidence="6 8" id="KW-0472">Membrane</keyword>
<evidence type="ECO:0000259" key="11">
    <source>
        <dbReference type="PROSITE" id="PS51465"/>
    </source>
</evidence>
<dbReference type="RefSeq" id="XP_034104932.1">
    <property type="nucleotide sequence ID" value="XM_034249041.2"/>
</dbReference>
<dbReference type="Gene3D" id="1.20.1250.20">
    <property type="entry name" value="MFS general substrate transporter like domains"/>
    <property type="match status" value="1"/>
</dbReference>
<feature type="transmembrane region" description="Helical" evidence="8">
    <location>
        <begin position="775"/>
        <end position="797"/>
    </location>
</feature>
<dbReference type="PANTHER" id="PTHR11388">
    <property type="entry name" value="ORGANIC ANION TRANSPORTER"/>
    <property type="match status" value="1"/>
</dbReference>
<dbReference type="InterPro" id="IPR036259">
    <property type="entry name" value="MFS_trans_sf"/>
</dbReference>
<dbReference type="InterPro" id="IPR004156">
    <property type="entry name" value="OATP"/>
</dbReference>
<feature type="compositionally biased region" description="Basic and acidic residues" evidence="10">
    <location>
        <begin position="54"/>
        <end position="63"/>
    </location>
</feature>
<evidence type="ECO:0000256" key="8">
    <source>
        <dbReference type="RuleBase" id="RU362056"/>
    </source>
</evidence>
<evidence type="ECO:0000256" key="3">
    <source>
        <dbReference type="ARBA" id="ARBA00022475"/>
    </source>
</evidence>
<feature type="transmembrane region" description="Helical" evidence="8">
    <location>
        <begin position="208"/>
        <end position="230"/>
    </location>
</feature>
<feature type="transmembrane region" description="Helical" evidence="8">
    <location>
        <begin position="368"/>
        <end position="388"/>
    </location>
</feature>
<feature type="transmembrane region" description="Helical" evidence="8">
    <location>
        <begin position="527"/>
        <end position="546"/>
    </location>
</feature>
<feature type="compositionally biased region" description="Basic and acidic residues" evidence="10">
    <location>
        <begin position="1"/>
        <end position="15"/>
    </location>
</feature>
<feature type="coiled-coil region" evidence="9">
    <location>
        <begin position="800"/>
        <end position="827"/>
    </location>
</feature>
<feature type="transmembrane region" description="Helical" evidence="8">
    <location>
        <begin position="326"/>
        <end position="348"/>
    </location>
</feature>
<accession>A0A6P8WZL7</accession>
<dbReference type="PROSITE" id="PS51465">
    <property type="entry name" value="KAZAL_2"/>
    <property type="match status" value="1"/>
</dbReference>
<evidence type="ECO:0000256" key="1">
    <source>
        <dbReference type="ARBA" id="ARBA00004651"/>
    </source>
</evidence>
<dbReference type="GeneID" id="117568405"/>
<feature type="compositionally biased region" description="Low complexity" evidence="10">
    <location>
        <begin position="16"/>
        <end position="33"/>
    </location>
</feature>
<keyword evidence="8" id="KW-0813">Transport</keyword>
<keyword evidence="4 8" id="KW-0812">Transmembrane</keyword>
<dbReference type="SUPFAM" id="SSF100895">
    <property type="entry name" value="Kazal-type serine protease inhibitors"/>
    <property type="match status" value="1"/>
</dbReference>
<dbReference type="Pfam" id="PF07648">
    <property type="entry name" value="Kazal_2"/>
    <property type="match status" value="1"/>
</dbReference>
<feature type="transmembrane region" description="Helical" evidence="8">
    <location>
        <begin position="141"/>
        <end position="160"/>
    </location>
</feature>
<evidence type="ECO:0000313" key="12">
    <source>
        <dbReference type="Proteomes" id="UP000515160"/>
    </source>
</evidence>
<feature type="coiled-coil region" evidence="9">
    <location>
        <begin position="400"/>
        <end position="427"/>
    </location>
</feature>
<dbReference type="Pfam" id="PF03137">
    <property type="entry name" value="OATP"/>
    <property type="match status" value="1"/>
</dbReference>
<feature type="transmembrane region" description="Helical" evidence="8">
    <location>
        <begin position="285"/>
        <end position="305"/>
    </location>
</feature>
<dbReference type="InterPro" id="IPR002350">
    <property type="entry name" value="Kazal_dom"/>
</dbReference>
<comment type="subcellular location">
    <subcellularLocation>
        <location evidence="1 8">Cell membrane</location>
        <topology evidence="1 8">Multi-pass membrane protein</topology>
    </subcellularLocation>
</comment>
<organism evidence="12 14">
    <name type="scientific">Drosophila albomicans</name>
    <name type="common">Fruit fly</name>
    <dbReference type="NCBI Taxonomy" id="7291"/>
    <lineage>
        <taxon>Eukaryota</taxon>
        <taxon>Metazoa</taxon>
        <taxon>Ecdysozoa</taxon>
        <taxon>Arthropoda</taxon>
        <taxon>Hexapoda</taxon>
        <taxon>Insecta</taxon>
        <taxon>Pterygota</taxon>
        <taxon>Neoptera</taxon>
        <taxon>Endopterygota</taxon>
        <taxon>Diptera</taxon>
        <taxon>Brachycera</taxon>
        <taxon>Muscomorpha</taxon>
        <taxon>Ephydroidea</taxon>
        <taxon>Drosophilidae</taxon>
        <taxon>Drosophila</taxon>
    </lineage>
</organism>
<feature type="transmembrane region" description="Helical" evidence="8">
    <location>
        <begin position="180"/>
        <end position="201"/>
    </location>
</feature>
<proteinExistence type="inferred from homology"/>
<name>A0A6P8WZL7_DROAB</name>
<keyword evidence="5 8" id="KW-1133">Transmembrane helix</keyword>
<keyword evidence="3" id="KW-1003">Cell membrane</keyword>
<feature type="transmembrane region" description="Helical" evidence="8">
    <location>
        <begin position="721"/>
        <end position="746"/>
    </location>
</feature>
<dbReference type="GO" id="GO:0016323">
    <property type="term" value="C:basolateral plasma membrane"/>
    <property type="evidence" value="ECO:0007669"/>
    <property type="project" value="TreeGrafter"/>
</dbReference>
<feature type="domain" description="Kazal-like" evidence="11">
    <location>
        <begin position="564"/>
        <end position="620"/>
    </location>
</feature>
<keyword evidence="12" id="KW-1185">Reference proteome</keyword>
<protein>
    <recommendedName>
        <fullName evidence="8">Solute carrier organic anion transporter family member</fullName>
    </recommendedName>
</protein>